<evidence type="ECO:0000313" key="1">
    <source>
        <dbReference type="EMBL" id="STM19596.1"/>
    </source>
</evidence>
<dbReference type="InterPro" id="IPR036849">
    <property type="entry name" value="Enolase-like_C_sf"/>
</dbReference>
<accession>A0A377DF14</accession>
<reference evidence="1 2" key="1">
    <citation type="submission" date="2018-06" db="EMBL/GenBank/DDBJ databases">
        <authorList>
            <consortium name="Pathogen Informatics"/>
            <person name="Doyle S."/>
        </authorList>
    </citation>
    <scope>NUCLEOTIDE SEQUENCE [LARGE SCALE GENOMIC DNA]</scope>
    <source>
        <strain evidence="1 2">NCTC9962</strain>
    </source>
</reference>
<dbReference type="GO" id="GO:0050032">
    <property type="term" value="F:L-rhamnonate dehydratase activity"/>
    <property type="evidence" value="ECO:0007669"/>
    <property type="project" value="UniProtKB-EC"/>
</dbReference>
<dbReference type="SUPFAM" id="SSF51604">
    <property type="entry name" value="Enolase C-terminal domain-like"/>
    <property type="match status" value="1"/>
</dbReference>
<protein>
    <submittedName>
        <fullName evidence="1">Mandelate racemase/muconate lactonizing protein</fullName>
        <ecNumber evidence="1">4.2.1.90</ecNumber>
    </submittedName>
</protein>
<dbReference type="Proteomes" id="UP000254052">
    <property type="component" value="Unassembled WGS sequence"/>
</dbReference>
<dbReference type="Gene3D" id="3.20.20.120">
    <property type="entry name" value="Enolase-like C-terminal domain"/>
    <property type="match status" value="1"/>
</dbReference>
<dbReference type="EMBL" id="UGED01000022">
    <property type="protein sequence ID" value="STM19596.1"/>
    <property type="molecule type" value="Genomic_DNA"/>
</dbReference>
<gene>
    <name evidence="1" type="primary">yfaW_1</name>
    <name evidence="1" type="ORF">NCTC9962_07037</name>
</gene>
<keyword evidence="1" id="KW-0456">Lyase</keyword>
<proteinExistence type="predicted"/>
<sequence>MRPQFDPILLNEPVPVNGRIHKSVLDKPGFGVELNRDCNLKRPYSH</sequence>
<dbReference type="EC" id="4.2.1.90" evidence="1"/>
<evidence type="ECO:0000313" key="2">
    <source>
        <dbReference type="Proteomes" id="UP000254052"/>
    </source>
</evidence>
<dbReference type="AlphaFoldDB" id="A0A377DF14"/>
<organism evidence="1 2">
    <name type="scientific">Escherichia coli</name>
    <dbReference type="NCBI Taxonomy" id="562"/>
    <lineage>
        <taxon>Bacteria</taxon>
        <taxon>Pseudomonadati</taxon>
        <taxon>Pseudomonadota</taxon>
        <taxon>Gammaproteobacteria</taxon>
        <taxon>Enterobacterales</taxon>
        <taxon>Enterobacteriaceae</taxon>
        <taxon>Escherichia</taxon>
    </lineage>
</organism>
<name>A0A377DF14_ECOLX</name>